<accession>A0A425D2N1</accession>
<organism evidence="2 3">
    <name type="scientific">Aphanomyces astaci</name>
    <name type="common">Crayfish plague agent</name>
    <dbReference type="NCBI Taxonomy" id="112090"/>
    <lineage>
        <taxon>Eukaryota</taxon>
        <taxon>Sar</taxon>
        <taxon>Stramenopiles</taxon>
        <taxon>Oomycota</taxon>
        <taxon>Saprolegniomycetes</taxon>
        <taxon>Saprolegniales</taxon>
        <taxon>Verrucalvaceae</taxon>
        <taxon>Aphanomyces</taxon>
    </lineage>
</organism>
<dbReference type="GO" id="GO:0005634">
    <property type="term" value="C:nucleus"/>
    <property type="evidence" value="ECO:0007669"/>
    <property type="project" value="TreeGrafter"/>
</dbReference>
<dbReference type="VEuPathDB" id="FungiDB:H257_10292"/>
<evidence type="ECO:0000313" key="2">
    <source>
        <dbReference type="EMBL" id="RQM23507.1"/>
    </source>
</evidence>
<dbReference type="InterPro" id="IPR004875">
    <property type="entry name" value="DDE_SF_endonuclease_dom"/>
</dbReference>
<dbReference type="GO" id="GO:0003677">
    <property type="term" value="F:DNA binding"/>
    <property type="evidence" value="ECO:0007669"/>
    <property type="project" value="TreeGrafter"/>
</dbReference>
<keyword evidence="3" id="KW-1185">Reference proteome</keyword>
<dbReference type="Proteomes" id="UP000284702">
    <property type="component" value="Unassembled WGS sequence"/>
</dbReference>
<comment type="caution">
    <text evidence="2">The sequence shown here is derived from an EMBL/GenBank/DDBJ whole genome shotgun (WGS) entry which is preliminary data.</text>
</comment>
<dbReference type="PANTHER" id="PTHR19303">
    <property type="entry name" value="TRANSPOSON"/>
    <property type="match status" value="1"/>
</dbReference>
<proteinExistence type="predicted"/>
<evidence type="ECO:0000259" key="1">
    <source>
        <dbReference type="Pfam" id="PF03184"/>
    </source>
</evidence>
<dbReference type="EMBL" id="MZMZ02002946">
    <property type="protein sequence ID" value="RQM23507.1"/>
    <property type="molecule type" value="Genomic_DNA"/>
</dbReference>
<reference evidence="2" key="1">
    <citation type="submission" date="2018-07" db="EMBL/GenBank/DDBJ databases">
        <title>Annotation of Aphanomyces astaci genome assembly.</title>
        <authorList>
            <person name="Studholme D.J."/>
        </authorList>
    </citation>
    <scope>NUCLEOTIDE SEQUENCE [LARGE SCALE GENOMIC DNA]</scope>
    <source>
        <strain evidence="2">Pc</strain>
    </source>
</reference>
<dbReference type="Pfam" id="PF03184">
    <property type="entry name" value="DDE_1"/>
    <property type="match status" value="1"/>
</dbReference>
<name>A0A425D2N1_APHAT</name>
<protein>
    <recommendedName>
        <fullName evidence="1">DDE-1 domain-containing protein</fullName>
    </recommendedName>
</protein>
<dbReference type="InterPro" id="IPR050863">
    <property type="entry name" value="CenT-Element_Derived"/>
</dbReference>
<sequence length="358" mass="40442">MRMRQKYTIADRRKLLAGFDPALSSSKGYAKANGIDWGTWRSWLKKKDVIMTKRINVKKTTLGGQGRRESIPFASEMVAFMESYINNKKNDDTAYRSLLRLCQRFSTRYRYSQQVPVPTKVPQAVLAETKATFAAAFWEKFRDTAAEDIINVDETAVYYDMPPTKTLAKIGGSSKVDKDQKHSDRMTAVLSIRSNGEKLPILFIVKGQPGGTIEQNEIPTYPDGHVYVVQKKAWMDTRVWEIYLSDLLKFEINGPSVIVADNLDAHVSKDSYNRVSSELFSVLEPLPKNSTSVCQPLDVGVMGPLKSKLRSKWLHERPVVTAAQKRLAMIQRTIQVWDDIPCSVISGSFTKALPKPDL</sequence>
<evidence type="ECO:0000313" key="3">
    <source>
        <dbReference type="Proteomes" id="UP000284702"/>
    </source>
</evidence>
<feature type="domain" description="DDE-1" evidence="1">
    <location>
        <begin position="184"/>
        <end position="346"/>
    </location>
</feature>
<dbReference type="PANTHER" id="PTHR19303:SF57">
    <property type="entry name" value="HTH CENPB-TYPE DOMAIN-CONTAINING PROTEIN"/>
    <property type="match status" value="1"/>
</dbReference>
<gene>
    <name evidence="2" type="ORF">B5M09_004631</name>
</gene>
<dbReference type="AlphaFoldDB" id="A0A425D2N1"/>